<feature type="transmembrane region" description="Helical" evidence="10">
    <location>
        <begin position="58"/>
        <end position="79"/>
    </location>
</feature>
<gene>
    <name evidence="12" type="ORF">DFP90_105188</name>
</gene>
<evidence type="ECO:0000259" key="11">
    <source>
        <dbReference type="Pfam" id="PF00999"/>
    </source>
</evidence>
<dbReference type="Gene3D" id="1.20.1530.20">
    <property type="match status" value="1"/>
</dbReference>
<keyword evidence="7" id="KW-0406">Ion transport</keyword>
<evidence type="ECO:0000313" key="12">
    <source>
        <dbReference type="EMBL" id="RED49816.1"/>
    </source>
</evidence>
<evidence type="ECO:0000256" key="7">
    <source>
        <dbReference type="ARBA" id="ARBA00023065"/>
    </source>
</evidence>
<dbReference type="OrthoDB" id="9793589at2"/>
<reference evidence="12 13" key="1">
    <citation type="submission" date="2018-07" db="EMBL/GenBank/DDBJ databases">
        <title>Genomic Encyclopedia of Type Strains, Phase III (KMG-III): the genomes of soil and plant-associated and newly described type strains.</title>
        <authorList>
            <person name="Whitman W."/>
        </authorList>
    </citation>
    <scope>NUCLEOTIDE SEQUENCE [LARGE SCALE GENOMIC DNA]</scope>
    <source>
        <strain evidence="12 13">CECT 8488</strain>
    </source>
</reference>
<comment type="subcellular location">
    <subcellularLocation>
        <location evidence="1">Membrane</location>
        <topology evidence="1">Multi-pass membrane protein</topology>
    </subcellularLocation>
</comment>
<evidence type="ECO:0000256" key="3">
    <source>
        <dbReference type="ARBA" id="ARBA00022449"/>
    </source>
</evidence>
<dbReference type="GO" id="GO:1902600">
    <property type="term" value="P:proton transmembrane transport"/>
    <property type="evidence" value="ECO:0007669"/>
    <property type="project" value="InterPro"/>
</dbReference>
<protein>
    <submittedName>
        <fullName evidence="12">Transporter (CPA2 family)</fullName>
    </submittedName>
</protein>
<feature type="transmembrane region" description="Helical" evidence="10">
    <location>
        <begin position="284"/>
        <end position="302"/>
    </location>
</feature>
<dbReference type="InterPro" id="IPR006153">
    <property type="entry name" value="Cation/H_exchanger_TM"/>
</dbReference>
<organism evidence="12 13">
    <name type="scientific">Aestuariispira insulae</name>
    <dbReference type="NCBI Taxonomy" id="1461337"/>
    <lineage>
        <taxon>Bacteria</taxon>
        <taxon>Pseudomonadati</taxon>
        <taxon>Pseudomonadota</taxon>
        <taxon>Alphaproteobacteria</taxon>
        <taxon>Rhodospirillales</taxon>
        <taxon>Kiloniellaceae</taxon>
        <taxon>Aestuariispira</taxon>
    </lineage>
</organism>
<dbReference type="PANTHER" id="PTHR43562">
    <property type="entry name" value="NAPA-TYPE SODIUM/HYDROGEN ANTIPORTER"/>
    <property type="match status" value="1"/>
</dbReference>
<accession>A0A3D9HLP2</accession>
<feature type="transmembrane region" description="Helical" evidence="10">
    <location>
        <begin position="158"/>
        <end position="177"/>
    </location>
</feature>
<feature type="transmembrane region" description="Helical" evidence="10">
    <location>
        <begin position="308"/>
        <end position="329"/>
    </location>
</feature>
<dbReference type="Proteomes" id="UP000256845">
    <property type="component" value="Unassembled WGS sequence"/>
</dbReference>
<comment type="caution">
    <text evidence="12">The sequence shown here is derived from an EMBL/GenBank/DDBJ whole genome shotgun (WGS) entry which is preliminary data.</text>
</comment>
<proteinExistence type="predicted"/>
<evidence type="ECO:0000256" key="10">
    <source>
        <dbReference type="SAM" id="Phobius"/>
    </source>
</evidence>
<sequence length="409" mass="43714">MDLLYILLILLLMTRGFGELSERLGQPSLVGELLAGVTLGAIVGAFPDQFPALGHINGNEIFTALTDLGMLFLMLYAGIEMQPQKILKASGGAFVVAIGGMVVPLVMGVGLGWLFLPDSELFVAQCVFLGTAVAITAVPATIRVLMDMGWLETDVGQTIVSAAVFDDILSLLLLAWMSGMLAMGEMPGGLGLALLIGKVVLFFLITSFAGRFLFPWLARNLDHFKEHEVEISLVLGAAFAFAILAELMGLHFIVGAFMAGVFFGRQTFGEVRFSRIRNTLSGMTFGFLAPIFFASIGLHFSLQALAEVPLFVAALVAVALVGKMLGAGLAARLNGFDRQDALIVGIGMTPRGEMELVIAGIALKAGLFDMQGQSSPIIDNMFSAVVVMAIITTVISPIILRLVFHDRRR</sequence>
<evidence type="ECO:0000256" key="6">
    <source>
        <dbReference type="ARBA" id="ARBA00023053"/>
    </source>
</evidence>
<evidence type="ECO:0000256" key="1">
    <source>
        <dbReference type="ARBA" id="ARBA00004141"/>
    </source>
</evidence>
<dbReference type="GO" id="GO:0015297">
    <property type="term" value="F:antiporter activity"/>
    <property type="evidence" value="ECO:0007669"/>
    <property type="project" value="UniProtKB-KW"/>
</dbReference>
<dbReference type="GO" id="GO:0006814">
    <property type="term" value="P:sodium ion transport"/>
    <property type="evidence" value="ECO:0007669"/>
    <property type="project" value="UniProtKB-KW"/>
</dbReference>
<keyword evidence="2" id="KW-0813">Transport</keyword>
<evidence type="ECO:0000256" key="4">
    <source>
        <dbReference type="ARBA" id="ARBA00022692"/>
    </source>
</evidence>
<dbReference type="InterPro" id="IPR038770">
    <property type="entry name" value="Na+/solute_symporter_sf"/>
</dbReference>
<dbReference type="PANTHER" id="PTHR43562:SF3">
    <property type="entry name" value="SODIUM ION_PROTON EXCHANGER (EUROFUNG)"/>
    <property type="match status" value="1"/>
</dbReference>
<evidence type="ECO:0000256" key="5">
    <source>
        <dbReference type="ARBA" id="ARBA00022989"/>
    </source>
</evidence>
<dbReference type="Pfam" id="PF00999">
    <property type="entry name" value="Na_H_Exchanger"/>
    <property type="match status" value="1"/>
</dbReference>
<feature type="transmembrane region" description="Helical" evidence="10">
    <location>
        <begin position="189"/>
        <end position="214"/>
    </location>
</feature>
<keyword evidence="5 10" id="KW-1133">Transmembrane helix</keyword>
<dbReference type="AlphaFoldDB" id="A0A3D9HLP2"/>
<feature type="transmembrane region" description="Helical" evidence="10">
    <location>
        <begin position="122"/>
        <end position="146"/>
    </location>
</feature>
<keyword evidence="8 10" id="KW-0472">Membrane</keyword>
<evidence type="ECO:0000313" key="13">
    <source>
        <dbReference type="Proteomes" id="UP000256845"/>
    </source>
</evidence>
<dbReference type="GO" id="GO:0016020">
    <property type="term" value="C:membrane"/>
    <property type="evidence" value="ECO:0007669"/>
    <property type="project" value="UniProtKB-SubCell"/>
</dbReference>
<keyword evidence="13" id="KW-1185">Reference proteome</keyword>
<dbReference type="EMBL" id="QRDW01000005">
    <property type="protein sequence ID" value="RED49816.1"/>
    <property type="molecule type" value="Genomic_DNA"/>
</dbReference>
<keyword evidence="3" id="KW-0050">Antiport</keyword>
<evidence type="ECO:0000256" key="9">
    <source>
        <dbReference type="ARBA" id="ARBA00023201"/>
    </source>
</evidence>
<feature type="transmembrane region" description="Helical" evidence="10">
    <location>
        <begin position="234"/>
        <end position="263"/>
    </location>
</feature>
<feature type="transmembrane region" description="Helical" evidence="10">
    <location>
        <begin position="382"/>
        <end position="404"/>
    </location>
</feature>
<evidence type="ECO:0000256" key="2">
    <source>
        <dbReference type="ARBA" id="ARBA00022448"/>
    </source>
</evidence>
<feature type="transmembrane region" description="Helical" evidence="10">
    <location>
        <begin position="91"/>
        <end position="115"/>
    </location>
</feature>
<feature type="transmembrane region" description="Helical" evidence="10">
    <location>
        <begin position="28"/>
        <end position="46"/>
    </location>
</feature>
<name>A0A3D9HLP2_9PROT</name>
<keyword evidence="4 10" id="KW-0812">Transmembrane</keyword>
<keyword evidence="9" id="KW-0739">Sodium transport</keyword>
<feature type="domain" description="Cation/H+ exchanger transmembrane" evidence="11">
    <location>
        <begin position="12"/>
        <end position="403"/>
    </location>
</feature>
<dbReference type="RefSeq" id="WP_115937063.1">
    <property type="nucleotide sequence ID" value="NZ_QRDW01000005.1"/>
</dbReference>
<evidence type="ECO:0000256" key="8">
    <source>
        <dbReference type="ARBA" id="ARBA00023136"/>
    </source>
</evidence>
<keyword evidence="6" id="KW-0915">Sodium</keyword>